<keyword evidence="9" id="KW-0443">Lipid metabolism</keyword>
<evidence type="ECO:0000256" key="8">
    <source>
        <dbReference type="ARBA" id="ARBA00022989"/>
    </source>
</evidence>
<evidence type="ECO:0000259" key="12">
    <source>
        <dbReference type="Pfam" id="PF00892"/>
    </source>
</evidence>
<evidence type="ECO:0000256" key="4">
    <source>
        <dbReference type="ARBA" id="ARBA00022519"/>
    </source>
</evidence>
<protein>
    <submittedName>
        <fullName evidence="13">Permease</fullName>
    </submittedName>
</protein>
<sequence>MSTKRFYIIGFGALMLFDTLTQVSFKLATTHAGEFTPTTTWLWEVFFNPWIYGAVIGYIGSFITWMTLLKHAPVGPAFAASHLEVVTVLAISVLYFGEHLSAMQVLGALLIVGGIICLSKSEAEHEPPPQETA</sequence>
<keyword evidence="4" id="KW-0997">Cell inner membrane</keyword>
<evidence type="ECO:0000313" key="14">
    <source>
        <dbReference type="Proteomes" id="UP000245081"/>
    </source>
</evidence>
<dbReference type="InterPro" id="IPR037185">
    <property type="entry name" value="EmrE-like"/>
</dbReference>
<feature type="transmembrane region" description="Helical" evidence="11">
    <location>
        <begin position="45"/>
        <end position="65"/>
    </location>
</feature>
<dbReference type="PANTHER" id="PTHR30561:SF9">
    <property type="entry name" value="4-AMINO-4-DEOXY-L-ARABINOSE-PHOSPHOUNDECAPRENOL FLIPPASE SUBUNIT ARNF-RELATED"/>
    <property type="match status" value="1"/>
</dbReference>
<dbReference type="Gene3D" id="1.10.3730.20">
    <property type="match status" value="1"/>
</dbReference>
<evidence type="ECO:0000256" key="2">
    <source>
        <dbReference type="ARBA" id="ARBA00022475"/>
    </source>
</evidence>
<keyword evidence="2" id="KW-1003">Cell membrane</keyword>
<dbReference type="GO" id="GO:0009245">
    <property type="term" value="P:lipid A biosynthetic process"/>
    <property type="evidence" value="ECO:0007669"/>
    <property type="project" value="UniProtKB-KW"/>
</dbReference>
<evidence type="ECO:0000256" key="6">
    <source>
        <dbReference type="ARBA" id="ARBA00022692"/>
    </source>
</evidence>
<feature type="transmembrane region" description="Helical" evidence="11">
    <location>
        <begin position="77"/>
        <end position="96"/>
    </location>
</feature>
<dbReference type="GO" id="GO:0005886">
    <property type="term" value="C:plasma membrane"/>
    <property type="evidence" value="ECO:0007669"/>
    <property type="project" value="UniProtKB-SubCell"/>
</dbReference>
<dbReference type="GO" id="GO:0009103">
    <property type="term" value="P:lipopolysaccharide biosynthetic process"/>
    <property type="evidence" value="ECO:0007669"/>
    <property type="project" value="UniProtKB-KW"/>
</dbReference>
<dbReference type="Pfam" id="PF00892">
    <property type="entry name" value="EamA"/>
    <property type="match status" value="1"/>
</dbReference>
<feature type="domain" description="EamA" evidence="12">
    <location>
        <begin position="49"/>
        <end position="119"/>
    </location>
</feature>
<evidence type="ECO:0000256" key="9">
    <source>
        <dbReference type="ARBA" id="ARBA00023098"/>
    </source>
</evidence>
<dbReference type="InterPro" id="IPR000390">
    <property type="entry name" value="Small_drug/metabolite_transptr"/>
</dbReference>
<evidence type="ECO:0000256" key="1">
    <source>
        <dbReference type="ARBA" id="ARBA00004651"/>
    </source>
</evidence>
<dbReference type="AlphaFoldDB" id="A0A2R5FEN3"/>
<dbReference type="Proteomes" id="UP000245081">
    <property type="component" value="Unassembled WGS sequence"/>
</dbReference>
<organism evidence="13 14">
    <name type="scientific">Novimethylophilus kurashikiensis</name>
    <dbReference type="NCBI Taxonomy" id="1825523"/>
    <lineage>
        <taxon>Bacteria</taxon>
        <taxon>Pseudomonadati</taxon>
        <taxon>Pseudomonadota</taxon>
        <taxon>Betaproteobacteria</taxon>
        <taxon>Nitrosomonadales</taxon>
        <taxon>Methylophilaceae</taxon>
        <taxon>Novimethylophilus</taxon>
    </lineage>
</organism>
<dbReference type="RefSeq" id="WP_227871507.1">
    <property type="nucleotide sequence ID" value="NZ_BDOQ01000014.1"/>
</dbReference>
<feature type="transmembrane region" description="Helical" evidence="11">
    <location>
        <begin position="7"/>
        <end position="25"/>
    </location>
</feature>
<reference evidence="13 14" key="1">
    <citation type="journal article" date="2018" name="Environ. Microbiol.">
        <title>Isolation and genomic characterization of Novimethylophilus kurashikiensis gen. nov. sp. nov., a new lanthanide-dependent methylotrophic species of Methylophilaceae.</title>
        <authorList>
            <person name="Lv H."/>
            <person name="Sahin N."/>
            <person name="Tani A."/>
        </authorList>
    </citation>
    <scope>NUCLEOTIDE SEQUENCE [LARGE SCALE GENOMIC DNA]</scope>
    <source>
        <strain evidence="13 14">La2-4</strain>
    </source>
</reference>
<dbReference type="SUPFAM" id="SSF103481">
    <property type="entry name" value="Multidrug resistance efflux transporter EmrE"/>
    <property type="match status" value="1"/>
</dbReference>
<dbReference type="InterPro" id="IPR000620">
    <property type="entry name" value="EamA_dom"/>
</dbReference>
<comment type="subcellular location">
    <subcellularLocation>
        <location evidence="1">Cell membrane</location>
        <topology evidence="1">Multi-pass membrane protein</topology>
    </subcellularLocation>
</comment>
<keyword evidence="14" id="KW-1185">Reference proteome</keyword>
<proteinExistence type="predicted"/>
<keyword evidence="8 11" id="KW-1133">Transmembrane helix</keyword>
<feature type="transmembrane region" description="Helical" evidence="11">
    <location>
        <begin position="102"/>
        <end position="119"/>
    </location>
</feature>
<name>A0A2R5FEN3_9PROT</name>
<evidence type="ECO:0000313" key="13">
    <source>
        <dbReference type="EMBL" id="GBG15183.1"/>
    </source>
</evidence>
<evidence type="ECO:0000256" key="7">
    <source>
        <dbReference type="ARBA" id="ARBA00022985"/>
    </source>
</evidence>
<keyword evidence="3" id="KW-0444">Lipid biosynthesis</keyword>
<keyword evidence="6 11" id="KW-0812">Transmembrane</keyword>
<gene>
    <name evidence="13" type="ORF">NMK_2786</name>
</gene>
<keyword evidence="7" id="KW-0448">Lipopolysaccharide biosynthesis</keyword>
<dbReference type="GO" id="GO:0022857">
    <property type="term" value="F:transmembrane transporter activity"/>
    <property type="evidence" value="ECO:0007669"/>
    <property type="project" value="InterPro"/>
</dbReference>
<evidence type="ECO:0000256" key="3">
    <source>
        <dbReference type="ARBA" id="ARBA00022516"/>
    </source>
</evidence>
<evidence type="ECO:0000256" key="11">
    <source>
        <dbReference type="SAM" id="Phobius"/>
    </source>
</evidence>
<evidence type="ECO:0000256" key="10">
    <source>
        <dbReference type="ARBA" id="ARBA00023136"/>
    </source>
</evidence>
<evidence type="ECO:0000256" key="5">
    <source>
        <dbReference type="ARBA" id="ARBA00022556"/>
    </source>
</evidence>
<comment type="caution">
    <text evidence="13">The sequence shown here is derived from an EMBL/GenBank/DDBJ whole genome shotgun (WGS) entry which is preliminary data.</text>
</comment>
<dbReference type="PANTHER" id="PTHR30561">
    <property type="entry name" value="SMR FAMILY PROTON-DEPENDENT DRUG EFFLUX TRANSPORTER SUGE"/>
    <property type="match status" value="1"/>
</dbReference>
<keyword evidence="10 11" id="KW-0472">Membrane</keyword>
<accession>A0A2R5FEN3</accession>
<dbReference type="EMBL" id="BDOQ01000014">
    <property type="protein sequence ID" value="GBG15183.1"/>
    <property type="molecule type" value="Genomic_DNA"/>
</dbReference>
<keyword evidence="5" id="KW-0441">Lipid A biosynthesis</keyword>